<sequence>MLISGNDVSNDQSYSNKPIEVGHDKTAVALANPTDLRSPCPLALSSRDHIGLQMF</sequence>
<evidence type="ECO:0000313" key="2">
    <source>
        <dbReference type="EMBL" id="GLQ36245.1"/>
    </source>
</evidence>
<accession>A0ABQ5VXU1</accession>
<organism evidence="2 3">
    <name type="scientific">Amylibacter marinus</name>
    <dbReference type="NCBI Taxonomy" id="1475483"/>
    <lineage>
        <taxon>Bacteria</taxon>
        <taxon>Pseudomonadati</taxon>
        <taxon>Pseudomonadota</taxon>
        <taxon>Alphaproteobacteria</taxon>
        <taxon>Rhodobacterales</taxon>
        <taxon>Paracoccaceae</taxon>
        <taxon>Amylibacter</taxon>
    </lineage>
</organism>
<proteinExistence type="predicted"/>
<protein>
    <submittedName>
        <fullName evidence="2">Uncharacterized protein</fullName>
    </submittedName>
</protein>
<dbReference type="EMBL" id="BSNN01000008">
    <property type="protein sequence ID" value="GLQ36245.1"/>
    <property type="molecule type" value="Genomic_DNA"/>
</dbReference>
<evidence type="ECO:0000256" key="1">
    <source>
        <dbReference type="SAM" id="MobiDB-lite"/>
    </source>
</evidence>
<comment type="caution">
    <text evidence="2">The sequence shown here is derived from an EMBL/GenBank/DDBJ whole genome shotgun (WGS) entry which is preliminary data.</text>
</comment>
<reference evidence="3" key="1">
    <citation type="journal article" date="2019" name="Int. J. Syst. Evol. Microbiol.">
        <title>The Global Catalogue of Microorganisms (GCM) 10K type strain sequencing project: providing services to taxonomists for standard genome sequencing and annotation.</title>
        <authorList>
            <consortium name="The Broad Institute Genomics Platform"/>
            <consortium name="The Broad Institute Genome Sequencing Center for Infectious Disease"/>
            <person name="Wu L."/>
            <person name="Ma J."/>
        </authorList>
    </citation>
    <scope>NUCLEOTIDE SEQUENCE [LARGE SCALE GENOMIC DNA]</scope>
    <source>
        <strain evidence="3">NBRC 110140</strain>
    </source>
</reference>
<keyword evidence="3" id="KW-1185">Reference proteome</keyword>
<feature type="region of interest" description="Disordered" evidence="1">
    <location>
        <begin position="1"/>
        <end position="22"/>
    </location>
</feature>
<dbReference type="Proteomes" id="UP001156694">
    <property type="component" value="Unassembled WGS sequence"/>
</dbReference>
<name>A0ABQ5VXU1_9RHOB</name>
<gene>
    <name evidence="2" type="ORF">GCM10007939_25290</name>
</gene>
<feature type="compositionally biased region" description="Polar residues" evidence="1">
    <location>
        <begin position="1"/>
        <end position="16"/>
    </location>
</feature>
<evidence type="ECO:0000313" key="3">
    <source>
        <dbReference type="Proteomes" id="UP001156694"/>
    </source>
</evidence>